<name>A0A0B7AVC0_9EUPU</name>
<sequence length="66" mass="7499">LSSLSFLFHSCSSTCFAGRRTILKKYVPGGSVLSNILPVVDIYAKRFHKSFLGYWIRFNVPLTLNM</sequence>
<organism evidence="1">
    <name type="scientific">Arion vulgaris</name>
    <dbReference type="NCBI Taxonomy" id="1028688"/>
    <lineage>
        <taxon>Eukaryota</taxon>
        <taxon>Metazoa</taxon>
        <taxon>Spiralia</taxon>
        <taxon>Lophotrochozoa</taxon>
        <taxon>Mollusca</taxon>
        <taxon>Gastropoda</taxon>
        <taxon>Heterobranchia</taxon>
        <taxon>Euthyneura</taxon>
        <taxon>Panpulmonata</taxon>
        <taxon>Eupulmonata</taxon>
        <taxon>Stylommatophora</taxon>
        <taxon>Helicina</taxon>
        <taxon>Arionoidea</taxon>
        <taxon>Arionidae</taxon>
        <taxon>Arion</taxon>
    </lineage>
</organism>
<feature type="non-terminal residue" evidence="1">
    <location>
        <position position="1"/>
    </location>
</feature>
<dbReference type="AlphaFoldDB" id="A0A0B7AVC0"/>
<evidence type="ECO:0000313" key="1">
    <source>
        <dbReference type="EMBL" id="CEK84818.1"/>
    </source>
</evidence>
<gene>
    <name evidence="1" type="primary">ORF144672</name>
    <name evidence="2" type="synonym">ORF144682</name>
</gene>
<dbReference type="EMBL" id="HACG01037953">
    <property type="protein sequence ID" value="CEK84818.1"/>
    <property type="molecule type" value="Transcribed_RNA"/>
</dbReference>
<reference evidence="1" key="1">
    <citation type="submission" date="2014-12" db="EMBL/GenBank/DDBJ databases">
        <title>Insight into the proteome of Arion vulgaris.</title>
        <authorList>
            <person name="Aradska J."/>
            <person name="Bulat T."/>
            <person name="Smidak R."/>
            <person name="Sarate P."/>
            <person name="Gangsoo J."/>
            <person name="Sialana F."/>
            <person name="Bilban M."/>
            <person name="Lubec G."/>
        </authorList>
    </citation>
    <scope>NUCLEOTIDE SEQUENCE</scope>
    <source>
        <tissue evidence="1">Skin</tissue>
    </source>
</reference>
<dbReference type="EMBL" id="HACG01037955">
    <property type="protein sequence ID" value="CEK84820.1"/>
    <property type="molecule type" value="Transcribed_RNA"/>
</dbReference>
<protein>
    <submittedName>
        <fullName evidence="1">Uncharacterized protein</fullName>
    </submittedName>
</protein>
<evidence type="ECO:0000313" key="2">
    <source>
        <dbReference type="EMBL" id="CEK84820.1"/>
    </source>
</evidence>
<accession>A0A0B7AVC0</accession>
<proteinExistence type="predicted"/>